<name>A0A0P1BJ14_9BASI</name>
<organism evidence="1 2">
    <name type="scientific">Ceraceosorus bombacis</name>
    <dbReference type="NCBI Taxonomy" id="401625"/>
    <lineage>
        <taxon>Eukaryota</taxon>
        <taxon>Fungi</taxon>
        <taxon>Dikarya</taxon>
        <taxon>Basidiomycota</taxon>
        <taxon>Ustilaginomycotina</taxon>
        <taxon>Exobasidiomycetes</taxon>
        <taxon>Ceraceosorales</taxon>
        <taxon>Ceraceosoraceae</taxon>
        <taxon>Ceraceosorus</taxon>
    </lineage>
</organism>
<protein>
    <submittedName>
        <fullName evidence="1">Uncharacterized protein</fullName>
    </submittedName>
</protein>
<proteinExistence type="predicted"/>
<dbReference type="Proteomes" id="UP000054845">
    <property type="component" value="Unassembled WGS sequence"/>
</dbReference>
<evidence type="ECO:0000313" key="2">
    <source>
        <dbReference type="Proteomes" id="UP000054845"/>
    </source>
</evidence>
<reference evidence="1 2" key="1">
    <citation type="submission" date="2014-09" db="EMBL/GenBank/DDBJ databases">
        <authorList>
            <person name="Magalhaes I.L.F."/>
            <person name="Oliveira U."/>
            <person name="Santos F.R."/>
            <person name="Vidigal T.H.D.A."/>
            <person name="Brescovit A.D."/>
            <person name="Santos A.J."/>
        </authorList>
    </citation>
    <scope>NUCLEOTIDE SEQUENCE [LARGE SCALE GENOMIC DNA]</scope>
</reference>
<evidence type="ECO:0000313" key="1">
    <source>
        <dbReference type="EMBL" id="CEH16142.1"/>
    </source>
</evidence>
<keyword evidence="2" id="KW-1185">Reference proteome</keyword>
<sequence>MFRDSLILKSDGGVWLVIDPRLLWRYSGLCQQGKHKLEVEQAVPRTLYNGEAGCGARERLQNRVKTM</sequence>
<dbReference type="EMBL" id="CCYA01000278">
    <property type="protein sequence ID" value="CEH16142.1"/>
    <property type="molecule type" value="Genomic_DNA"/>
</dbReference>
<dbReference type="AlphaFoldDB" id="A0A0P1BJ14"/>
<accession>A0A0P1BJ14</accession>